<dbReference type="NCBIfam" id="TIGR01198">
    <property type="entry name" value="pgl"/>
    <property type="match status" value="1"/>
</dbReference>
<accession>A0A0F9UMF5</accession>
<dbReference type="Gene3D" id="3.40.50.1360">
    <property type="match status" value="1"/>
</dbReference>
<feature type="domain" description="Glucosamine/galactosamine-6-phosphate isomerase" evidence="2">
    <location>
        <begin position="15"/>
        <end position="240"/>
    </location>
</feature>
<organism evidence="3">
    <name type="scientific">marine sediment metagenome</name>
    <dbReference type="NCBI Taxonomy" id="412755"/>
    <lineage>
        <taxon>unclassified sequences</taxon>
        <taxon>metagenomes</taxon>
        <taxon>ecological metagenomes</taxon>
    </lineage>
</organism>
<evidence type="ECO:0000256" key="1">
    <source>
        <dbReference type="ARBA" id="ARBA00010662"/>
    </source>
</evidence>
<evidence type="ECO:0000313" key="3">
    <source>
        <dbReference type="EMBL" id="KKN92839.1"/>
    </source>
</evidence>
<comment type="similarity">
    <text evidence="1">Belongs to the glucosamine/galactosamine-6-phosphate isomerase family. 6-phosphogluconolactonase subfamily.</text>
</comment>
<dbReference type="GO" id="GO:0017057">
    <property type="term" value="F:6-phosphogluconolactonase activity"/>
    <property type="evidence" value="ECO:0007669"/>
    <property type="project" value="InterPro"/>
</dbReference>
<protein>
    <recommendedName>
        <fullName evidence="2">Glucosamine/galactosamine-6-phosphate isomerase domain-containing protein</fullName>
    </recommendedName>
</protein>
<dbReference type="Pfam" id="PF01182">
    <property type="entry name" value="Glucosamine_iso"/>
    <property type="match status" value="1"/>
</dbReference>
<dbReference type="AlphaFoldDB" id="A0A0F9UMF5"/>
<evidence type="ECO:0000259" key="2">
    <source>
        <dbReference type="Pfam" id="PF01182"/>
    </source>
</evidence>
<dbReference type="InterPro" id="IPR006148">
    <property type="entry name" value="Glc/Gal-6P_isomerase"/>
</dbReference>
<dbReference type="InterPro" id="IPR039104">
    <property type="entry name" value="6PGL"/>
</dbReference>
<dbReference type="PANTHER" id="PTHR11054">
    <property type="entry name" value="6-PHOSPHOGLUCONOLACTONASE"/>
    <property type="match status" value="1"/>
</dbReference>
<comment type="caution">
    <text evidence="3">The sequence shown here is derived from an EMBL/GenBank/DDBJ whole genome shotgun (WGS) entry which is preliminary data.</text>
</comment>
<proteinExistence type="inferred from homology"/>
<dbReference type="InterPro" id="IPR037171">
    <property type="entry name" value="NagB/RpiA_transferase-like"/>
</dbReference>
<gene>
    <name evidence="3" type="ORF">LCGC14_0203670</name>
</gene>
<dbReference type="CDD" id="cd01400">
    <property type="entry name" value="6PGL"/>
    <property type="match status" value="1"/>
</dbReference>
<dbReference type="PANTHER" id="PTHR11054:SF0">
    <property type="entry name" value="6-PHOSPHOGLUCONOLACTONASE"/>
    <property type="match status" value="1"/>
</dbReference>
<name>A0A0F9UMF5_9ZZZZ</name>
<dbReference type="InterPro" id="IPR005900">
    <property type="entry name" value="6-phosphogluconolactonase_DevB"/>
</dbReference>
<sequence>MTSTKSTPDVRVLATAAQATTTVARLFKKIVNEAVRMRGECTVALAGGTTPHALYQELAAHVFDADVPWQHVEVFFGDERNVPHDHVESNYHMAQRSLLDYVPISPDRVHPMSADADDLQVAANEYEQIVRRIVPAGESGIPQFDLILLGMGGDGHTASLFPHTEALGEAERLVVSQHVPVLGRSRMTVTFPLINAARHVILLVTGDDKAEVAAGLLSDDPTQREEIPAASVAPTDGKLTIVLDSPAARQTDLKATEL</sequence>
<dbReference type="GO" id="GO:0006098">
    <property type="term" value="P:pentose-phosphate shunt"/>
    <property type="evidence" value="ECO:0007669"/>
    <property type="project" value="InterPro"/>
</dbReference>
<dbReference type="SUPFAM" id="SSF100950">
    <property type="entry name" value="NagB/RpiA/CoA transferase-like"/>
    <property type="match status" value="1"/>
</dbReference>
<reference evidence="3" key="1">
    <citation type="journal article" date="2015" name="Nature">
        <title>Complex archaea that bridge the gap between prokaryotes and eukaryotes.</title>
        <authorList>
            <person name="Spang A."/>
            <person name="Saw J.H."/>
            <person name="Jorgensen S.L."/>
            <person name="Zaremba-Niedzwiedzka K."/>
            <person name="Martijn J."/>
            <person name="Lind A.E."/>
            <person name="van Eijk R."/>
            <person name="Schleper C."/>
            <person name="Guy L."/>
            <person name="Ettema T.J."/>
        </authorList>
    </citation>
    <scope>NUCLEOTIDE SEQUENCE</scope>
</reference>
<dbReference type="GO" id="GO:0005975">
    <property type="term" value="P:carbohydrate metabolic process"/>
    <property type="evidence" value="ECO:0007669"/>
    <property type="project" value="InterPro"/>
</dbReference>
<dbReference type="EMBL" id="LAZR01000091">
    <property type="protein sequence ID" value="KKN92839.1"/>
    <property type="molecule type" value="Genomic_DNA"/>
</dbReference>